<protein>
    <submittedName>
        <fullName evidence="4">SDR family oxidoreductase</fullName>
    </submittedName>
</protein>
<name>A0ABS5TC08_9ACTN</name>
<sequence length="259" mass="25867">METELVGKTALVTGASKGIGLAITRALVAEGARVVAGARGGSPGLDALVAAGQVVALEVDLTAPDAAQRMLDAADGRVHVLVNNVGAARPRTGGFLSVTDEQWRDTLEVNLMSAVRMCRAVLPPMVAAGGGVIVNTGSVNARLPDPLVVDYGATKAALTNLAKALSKEFGAQGIRVNTVAPGPVGTDLWLGAGGVADAVSRAGGISPQSVRQAAVAGSATGRFSTPQEVADLVVFLAGERAANLTGTDITLDGGLVATV</sequence>
<gene>
    <name evidence="4" type="ORF">KIH74_06750</name>
</gene>
<dbReference type="PANTHER" id="PTHR42760:SF133">
    <property type="entry name" value="3-OXOACYL-[ACYL-CARRIER-PROTEIN] REDUCTASE"/>
    <property type="match status" value="1"/>
</dbReference>
<comment type="caution">
    <text evidence="4">The sequence shown here is derived from an EMBL/GenBank/DDBJ whole genome shotgun (WGS) entry which is preliminary data.</text>
</comment>
<dbReference type="Proteomes" id="UP001197247">
    <property type="component" value="Unassembled WGS sequence"/>
</dbReference>
<keyword evidence="5" id="KW-1185">Reference proteome</keyword>
<proteinExistence type="inferred from homology"/>
<dbReference type="PROSITE" id="PS00061">
    <property type="entry name" value="ADH_SHORT"/>
    <property type="match status" value="1"/>
</dbReference>
<organism evidence="4 5">
    <name type="scientific">Kineosporia corallincola</name>
    <dbReference type="NCBI Taxonomy" id="2835133"/>
    <lineage>
        <taxon>Bacteria</taxon>
        <taxon>Bacillati</taxon>
        <taxon>Actinomycetota</taxon>
        <taxon>Actinomycetes</taxon>
        <taxon>Kineosporiales</taxon>
        <taxon>Kineosporiaceae</taxon>
        <taxon>Kineosporia</taxon>
    </lineage>
</organism>
<dbReference type="EMBL" id="JAHBAY010000002">
    <property type="protein sequence ID" value="MBT0768618.1"/>
    <property type="molecule type" value="Genomic_DNA"/>
</dbReference>
<evidence type="ECO:0000313" key="5">
    <source>
        <dbReference type="Proteomes" id="UP001197247"/>
    </source>
</evidence>
<dbReference type="PRINTS" id="PR00080">
    <property type="entry name" value="SDRFAMILY"/>
</dbReference>
<dbReference type="InterPro" id="IPR036291">
    <property type="entry name" value="NAD(P)-bd_dom_sf"/>
</dbReference>
<dbReference type="SUPFAM" id="SSF51735">
    <property type="entry name" value="NAD(P)-binding Rossmann-fold domains"/>
    <property type="match status" value="1"/>
</dbReference>
<dbReference type="PANTHER" id="PTHR42760">
    <property type="entry name" value="SHORT-CHAIN DEHYDROGENASES/REDUCTASES FAMILY MEMBER"/>
    <property type="match status" value="1"/>
</dbReference>
<evidence type="ECO:0000256" key="2">
    <source>
        <dbReference type="ARBA" id="ARBA00023002"/>
    </source>
</evidence>
<reference evidence="4 5" key="1">
    <citation type="submission" date="2021-05" db="EMBL/GenBank/DDBJ databases">
        <title>Kineosporia and Streptomyces sp. nov. two new marine actinobacteria isolated from Coral.</title>
        <authorList>
            <person name="Buangrab K."/>
            <person name="Sutthacheep M."/>
            <person name="Yeemin T."/>
            <person name="Harunari E."/>
            <person name="Igarashi Y."/>
            <person name="Kanchanasin P."/>
            <person name="Tanasupawat S."/>
            <person name="Phongsopitanun W."/>
        </authorList>
    </citation>
    <scope>NUCLEOTIDE SEQUENCE [LARGE SCALE GENOMIC DNA]</scope>
    <source>
        <strain evidence="4 5">J2-2</strain>
    </source>
</reference>
<dbReference type="InterPro" id="IPR020904">
    <property type="entry name" value="Sc_DH/Rdtase_CS"/>
</dbReference>
<dbReference type="Gene3D" id="3.40.50.720">
    <property type="entry name" value="NAD(P)-binding Rossmann-like Domain"/>
    <property type="match status" value="1"/>
</dbReference>
<dbReference type="RefSeq" id="WP_214154911.1">
    <property type="nucleotide sequence ID" value="NZ_JAHBAY010000002.1"/>
</dbReference>
<evidence type="ECO:0000313" key="4">
    <source>
        <dbReference type="EMBL" id="MBT0768618.1"/>
    </source>
</evidence>
<dbReference type="Pfam" id="PF00106">
    <property type="entry name" value="adh_short"/>
    <property type="match status" value="1"/>
</dbReference>
<comment type="similarity">
    <text evidence="1 3">Belongs to the short-chain dehydrogenases/reductases (SDR) family.</text>
</comment>
<dbReference type="PRINTS" id="PR00081">
    <property type="entry name" value="GDHRDH"/>
</dbReference>
<keyword evidence="2" id="KW-0560">Oxidoreductase</keyword>
<evidence type="ECO:0000256" key="3">
    <source>
        <dbReference type="RuleBase" id="RU000363"/>
    </source>
</evidence>
<accession>A0ABS5TC08</accession>
<evidence type="ECO:0000256" key="1">
    <source>
        <dbReference type="ARBA" id="ARBA00006484"/>
    </source>
</evidence>
<dbReference type="InterPro" id="IPR002347">
    <property type="entry name" value="SDR_fam"/>
</dbReference>